<evidence type="ECO:0000313" key="5">
    <source>
        <dbReference type="Proteomes" id="UP001289374"/>
    </source>
</evidence>
<evidence type="ECO:0000256" key="2">
    <source>
        <dbReference type="ARBA" id="ARBA00022737"/>
    </source>
</evidence>
<dbReference type="EMBL" id="JACGWL010000013">
    <property type="protein sequence ID" value="KAK4388898.1"/>
    <property type="molecule type" value="Genomic_DNA"/>
</dbReference>
<dbReference type="InterPro" id="IPR050872">
    <property type="entry name" value="PPR_P_subfamily"/>
</dbReference>
<dbReference type="Pfam" id="PF12854">
    <property type="entry name" value="PPR_1"/>
    <property type="match status" value="1"/>
</dbReference>
<gene>
    <name evidence="4" type="ORF">Sango_2226800</name>
</gene>
<evidence type="ECO:0008006" key="6">
    <source>
        <dbReference type="Google" id="ProtNLM"/>
    </source>
</evidence>
<keyword evidence="5" id="KW-1185">Reference proteome</keyword>
<evidence type="ECO:0000313" key="4">
    <source>
        <dbReference type="EMBL" id="KAK4388898.1"/>
    </source>
</evidence>
<keyword evidence="2" id="KW-0677">Repeat</keyword>
<dbReference type="Gene3D" id="1.25.40.10">
    <property type="entry name" value="Tetratricopeptide repeat domain"/>
    <property type="match status" value="2"/>
</dbReference>
<dbReference type="NCBIfam" id="TIGR00756">
    <property type="entry name" value="PPR"/>
    <property type="match status" value="4"/>
</dbReference>
<reference evidence="4" key="2">
    <citation type="journal article" date="2024" name="Plant">
        <title>Genomic evolution and insights into agronomic trait innovations of Sesamum species.</title>
        <authorList>
            <person name="Miao H."/>
            <person name="Wang L."/>
            <person name="Qu L."/>
            <person name="Liu H."/>
            <person name="Sun Y."/>
            <person name="Le M."/>
            <person name="Wang Q."/>
            <person name="Wei S."/>
            <person name="Zheng Y."/>
            <person name="Lin W."/>
            <person name="Duan Y."/>
            <person name="Cao H."/>
            <person name="Xiong S."/>
            <person name="Wang X."/>
            <person name="Wei L."/>
            <person name="Li C."/>
            <person name="Ma Q."/>
            <person name="Ju M."/>
            <person name="Zhao R."/>
            <person name="Li G."/>
            <person name="Mu C."/>
            <person name="Tian Q."/>
            <person name="Mei H."/>
            <person name="Zhang T."/>
            <person name="Gao T."/>
            <person name="Zhang H."/>
        </authorList>
    </citation>
    <scope>NUCLEOTIDE SEQUENCE</scope>
    <source>
        <strain evidence="4">K16</strain>
    </source>
</reference>
<sequence length="363" mass="40927">MQFQLVNPPNLLGDCAILAFLKNVFLHPVFLTRKKRLSFLSHLMGVSTSCCAAQDADFSSDDNVASEICGYSELQHRMQRHATSGSIRKALETLNFMRDYIPGKPTVYDYNSMIRCYFRSGNVVLDELFEVYIGMKRSGPTPNLLTYQTLLNGIISGGALKVAILIMEEMVATGFRPSYTVLSKLFKKLLKVESVMDAALVLEIMLNVNSSPSQDTFAEDVFTTPYYGLYEERLWDEAFHWLDEMENVGCKPSLVTYTVVVKFLCDDGKVDEALSLLRRMEEKGCDPDLVAYNIVLRELCHQGRVVEIGDLVRVIDQKSMVAKGFRPTNVSYNIILKGLCKEEHMDEALALFDCANWPTNGLI</sequence>
<dbReference type="InterPro" id="IPR002885">
    <property type="entry name" value="PPR_rpt"/>
</dbReference>
<dbReference type="Pfam" id="PF01535">
    <property type="entry name" value="PPR"/>
    <property type="match status" value="1"/>
</dbReference>
<evidence type="ECO:0000256" key="1">
    <source>
        <dbReference type="ARBA" id="ARBA00007626"/>
    </source>
</evidence>
<comment type="similarity">
    <text evidence="1">Belongs to the PPR family. P subfamily.</text>
</comment>
<dbReference type="Proteomes" id="UP001289374">
    <property type="component" value="Unassembled WGS sequence"/>
</dbReference>
<feature type="repeat" description="PPR" evidence="3">
    <location>
        <begin position="143"/>
        <end position="177"/>
    </location>
</feature>
<dbReference type="InterPro" id="IPR011990">
    <property type="entry name" value="TPR-like_helical_dom_sf"/>
</dbReference>
<comment type="caution">
    <text evidence="4">The sequence shown here is derived from an EMBL/GenBank/DDBJ whole genome shotgun (WGS) entry which is preliminary data.</text>
</comment>
<dbReference type="PANTHER" id="PTHR46128">
    <property type="entry name" value="MITOCHONDRIAL GROUP I INTRON SPLICING FACTOR CCM1"/>
    <property type="match status" value="1"/>
</dbReference>
<evidence type="ECO:0000256" key="3">
    <source>
        <dbReference type="PROSITE-ProRule" id="PRU00708"/>
    </source>
</evidence>
<feature type="repeat" description="PPR" evidence="3">
    <location>
        <begin position="106"/>
        <end position="142"/>
    </location>
</feature>
<feature type="repeat" description="PPR" evidence="3">
    <location>
        <begin position="253"/>
        <end position="287"/>
    </location>
</feature>
<proteinExistence type="inferred from homology"/>
<dbReference type="Pfam" id="PF13041">
    <property type="entry name" value="PPR_2"/>
    <property type="match status" value="2"/>
</dbReference>
<dbReference type="AlphaFoldDB" id="A0AAE1W8S7"/>
<reference evidence="4" key="1">
    <citation type="submission" date="2020-06" db="EMBL/GenBank/DDBJ databases">
        <authorList>
            <person name="Li T."/>
            <person name="Hu X."/>
            <person name="Zhang T."/>
            <person name="Song X."/>
            <person name="Zhang H."/>
            <person name="Dai N."/>
            <person name="Sheng W."/>
            <person name="Hou X."/>
            <person name="Wei L."/>
        </authorList>
    </citation>
    <scope>NUCLEOTIDE SEQUENCE</scope>
    <source>
        <strain evidence="4">K16</strain>
        <tissue evidence="4">Leaf</tissue>
    </source>
</reference>
<name>A0AAE1W8S7_9LAMI</name>
<protein>
    <recommendedName>
        <fullName evidence="6">Pentatricopeptide repeat-containing protein</fullName>
    </recommendedName>
</protein>
<organism evidence="4 5">
    <name type="scientific">Sesamum angolense</name>
    <dbReference type="NCBI Taxonomy" id="2727404"/>
    <lineage>
        <taxon>Eukaryota</taxon>
        <taxon>Viridiplantae</taxon>
        <taxon>Streptophyta</taxon>
        <taxon>Embryophyta</taxon>
        <taxon>Tracheophyta</taxon>
        <taxon>Spermatophyta</taxon>
        <taxon>Magnoliopsida</taxon>
        <taxon>eudicotyledons</taxon>
        <taxon>Gunneridae</taxon>
        <taxon>Pentapetalae</taxon>
        <taxon>asterids</taxon>
        <taxon>lamiids</taxon>
        <taxon>Lamiales</taxon>
        <taxon>Pedaliaceae</taxon>
        <taxon>Sesamum</taxon>
    </lineage>
</organism>
<accession>A0AAE1W8S7</accession>
<dbReference type="PANTHER" id="PTHR46128:SF211">
    <property type="entry name" value="PENTACOTRIPEPTIDE-REPEAT REGION OF PRORP DOMAIN-CONTAINING PROTEIN"/>
    <property type="match status" value="1"/>
</dbReference>
<dbReference type="PROSITE" id="PS51375">
    <property type="entry name" value="PPR"/>
    <property type="match status" value="3"/>
</dbReference>